<reference evidence="2" key="1">
    <citation type="submission" date="2019-02" db="EMBL/GenBank/DDBJ databases">
        <authorList>
            <person name="Gruber-Vodicka R. H."/>
            <person name="Seah K. B. B."/>
        </authorList>
    </citation>
    <scope>NUCLEOTIDE SEQUENCE</scope>
    <source>
        <strain evidence="4">BECK_BY7</strain>
        <strain evidence="3">BECK_M6</strain>
        <strain evidence="2">BECK_M7</strain>
    </source>
</reference>
<evidence type="ECO:0000313" key="2">
    <source>
        <dbReference type="EMBL" id="VFJ87488.1"/>
    </source>
</evidence>
<evidence type="ECO:0000256" key="1">
    <source>
        <dbReference type="SAM" id="Phobius"/>
    </source>
</evidence>
<sequence length="146" mass="16151">MLQPIRLTLQRSPYSTLLVFLAHGGAAGCLIIVELALSTKLIVGGAITFSMFFSACEHTLRCSRSSITTLLWTAEGAWQLWTRGGQVISGDLEPTWGPWPSVYVHPYLVVLNFNTGKRLAKPVVLTPDMVTDADAFRRLRIRLCFG</sequence>
<keyword evidence="1" id="KW-0472">Membrane</keyword>
<protein>
    <recommendedName>
        <fullName evidence="5">Toxin CptA</fullName>
    </recommendedName>
</protein>
<dbReference type="EMBL" id="CAADFH010000012">
    <property type="protein sequence ID" value="VFJ90632.1"/>
    <property type="molecule type" value="Genomic_DNA"/>
</dbReference>
<dbReference type="AlphaFoldDB" id="A0A450U737"/>
<name>A0A450U737_9GAMM</name>
<accession>A0A450U737</accession>
<keyword evidence="1" id="KW-0812">Transmembrane</keyword>
<proteinExistence type="predicted"/>
<keyword evidence="1" id="KW-1133">Transmembrane helix</keyword>
<dbReference type="PROSITE" id="PS51257">
    <property type="entry name" value="PROKAR_LIPOPROTEIN"/>
    <property type="match status" value="1"/>
</dbReference>
<dbReference type="EMBL" id="CAADFN010000115">
    <property type="protein sequence ID" value="VFK22311.1"/>
    <property type="molecule type" value="Genomic_DNA"/>
</dbReference>
<organism evidence="2">
    <name type="scientific">Candidatus Kentrum sp. LFY</name>
    <dbReference type="NCBI Taxonomy" id="2126342"/>
    <lineage>
        <taxon>Bacteria</taxon>
        <taxon>Pseudomonadati</taxon>
        <taxon>Pseudomonadota</taxon>
        <taxon>Gammaproteobacteria</taxon>
        <taxon>Candidatus Kentrum</taxon>
    </lineage>
</organism>
<dbReference type="EMBL" id="CAADFF010000007">
    <property type="protein sequence ID" value="VFJ87488.1"/>
    <property type="molecule type" value="Genomic_DNA"/>
</dbReference>
<dbReference type="Pfam" id="PF07254">
    <property type="entry name" value="Cpta_toxin"/>
    <property type="match status" value="1"/>
</dbReference>
<evidence type="ECO:0000313" key="3">
    <source>
        <dbReference type="EMBL" id="VFJ90632.1"/>
    </source>
</evidence>
<feature type="transmembrane region" description="Helical" evidence="1">
    <location>
        <begin position="12"/>
        <end position="33"/>
    </location>
</feature>
<dbReference type="InterPro" id="IPR009883">
    <property type="entry name" value="YgfX"/>
</dbReference>
<gene>
    <name evidence="3" type="ORF">BECKLFY1418A_GA0070994_101237</name>
    <name evidence="2" type="ORF">BECKLFY1418B_GA0070995_10077</name>
    <name evidence="4" type="ORF">BECKLFY1418C_GA0070996_11154</name>
</gene>
<evidence type="ECO:0008006" key="5">
    <source>
        <dbReference type="Google" id="ProtNLM"/>
    </source>
</evidence>
<evidence type="ECO:0000313" key="4">
    <source>
        <dbReference type="EMBL" id="VFK22311.1"/>
    </source>
</evidence>